<organism evidence="1 2">
    <name type="scientific">Arcobacter roscoffensis</name>
    <dbReference type="NCBI Taxonomy" id="2961520"/>
    <lineage>
        <taxon>Bacteria</taxon>
        <taxon>Pseudomonadati</taxon>
        <taxon>Campylobacterota</taxon>
        <taxon>Epsilonproteobacteria</taxon>
        <taxon>Campylobacterales</taxon>
        <taxon>Arcobacteraceae</taxon>
        <taxon>Arcobacter</taxon>
    </lineage>
</organism>
<keyword evidence="2" id="KW-1185">Reference proteome</keyword>
<dbReference type="EMBL" id="CP100595">
    <property type="protein sequence ID" value="UTJ07881.1"/>
    <property type="molecule type" value="Genomic_DNA"/>
</dbReference>
<dbReference type="RefSeq" id="WP_254578055.1">
    <property type="nucleotide sequence ID" value="NZ_CP100595.1"/>
</dbReference>
<evidence type="ECO:0000313" key="2">
    <source>
        <dbReference type="Proteomes" id="UP001060012"/>
    </source>
</evidence>
<accession>A0ABY5E829</accession>
<protein>
    <submittedName>
        <fullName evidence="1">Uncharacterized protein</fullName>
    </submittedName>
</protein>
<reference evidence="1" key="1">
    <citation type="submission" date="2022-07" db="EMBL/GenBank/DDBJ databases">
        <title>Arcobacter roscoffensis sp. nov., a marine bacterium isolated from coastal seawater collected from Roscoff, France.</title>
        <authorList>
            <person name="Pascual J."/>
            <person name="Lepeaux C."/>
            <person name="Methner A."/>
            <person name="Overmann J."/>
        </authorList>
    </citation>
    <scope>NUCLEOTIDE SEQUENCE</scope>
    <source>
        <strain evidence="1">ARW1-2F2</strain>
    </source>
</reference>
<gene>
    <name evidence="1" type="ORF">NJU99_07225</name>
</gene>
<sequence>MTIKKIIEDFNNELKKTKDMESAFINYLENMIKEFENEIDFSSFLNNMIKEFKITQTICIIKNDKQREKVFTNTLNQYNHNFKEQESEVLKELALFDKQCIINEKKVLYRLTILLNKIFEHLDALKILNNLEEEKDFIKKGIAKTTHPIVKDAITPRLKTFKEYQNFNDSKESNLMVTLYEDFLNQPLDIRVMYQGINIGNPKFIGDERKLVNVILNQQTYLNSATKLEDTHIFKSCQIYCISFYKNNTFISNSLNLKETIKDKSLIEYINTLMDSFFDYEFKSNLNVNHLKKETQLKDTFNNLEILEFRTKRNYKQHPIFKDL</sequence>
<name>A0ABY5E829_9BACT</name>
<proteinExistence type="predicted"/>
<dbReference type="Proteomes" id="UP001060012">
    <property type="component" value="Chromosome"/>
</dbReference>
<evidence type="ECO:0000313" key="1">
    <source>
        <dbReference type="EMBL" id="UTJ07881.1"/>
    </source>
</evidence>